<evidence type="ECO:0000259" key="1">
    <source>
        <dbReference type="PROSITE" id="PS50127"/>
    </source>
</evidence>
<dbReference type="InterPro" id="IPR050113">
    <property type="entry name" value="Ub_conjugating_enzyme"/>
</dbReference>
<accession>A0AA38IDY7</accession>
<dbReference type="EMBL" id="JALNTZ010000004">
    <property type="protein sequence ID" value="KAJ3654190.1"/>
    <property type="molecule type" value="Genomic_DNA"/>
</dbReference>
<gene>
    <name evidence="2" type="ORF">Zmor_013396</name>
</gene>
<dbReference type="InterPro" id="IPR016135">
    <property type="entry name" value="UBQ-conjugating_enzyme/RWD"/>
</dbReference>
<keyword evidence="3" id="KW-1185">Reference proteome</keyword>
<dbReference type="CDD" id="cd23814">
    <property type="entry name" value="UEV_AKTIP"/>
    <property type="match status" value="1"/>
</dbReference>
<sequence length="267" mass="31012">MHAAVRSSKKDTAETFTRQGSLRKVISVEHKENLFGRQNEDLNKMYKKFHQEYVILAEYKMIQTENIQGVYVIPSRENPFLWFGVIFVRSGPYEDGIFRFNIVLDENFPDSEHPKVTFLSEIFHPVIHPQTNEVHLLKAFPTWNKTEQHIWQVLKYIHWIFYNVGASVPHAVNTEAADLFTNNQEAFKSKVRDIAKSSQEHIYDEPSNEDKHYLIFEPYNPEVHEQARSTMLTQNSEDGSKCGFSWVLPGSLKPLGRPPSPDSENES</sequence>
<reference evidence="2" key="1">
    <citation type="journal article" date="2023" name="G3 (Bethesda)">
        <title>Whole genome assemblies of Zophobas morio and Tenebrio molitor.</title>
        <authorList>
            <person name="Kaur S."/>
            <person name="Stinson S.A."/>
            <person name="diCenzo G.C."/>
        </authorList>
    </citation>
    <scope>NUCLEOTIDE SEQUENCE</scope>
    <source>
        <strain evidence="2">QUZm001</strain>
    </source>
</reference>
<name>A0AA38IDY7_9CUCU</name>
<organism evidence="2 3">
    <name type="scientific">Zophobas morio</name>
    <dbReference type="NCBI Taxonomy" id="2755281"/>
    <lineage>
        <taxon>Eukaryota</taxon>
        <taxon>Metazoa</taxon>
        <taxon>Ecdysozoa</taxon>
        <taxon>Arthropoda</taxon>
        <taxon>Hexapoda</taxon>
        <taxon>Insecta</taxon>
        <taxon>Pterygota</taxon>
        <taxon>Neoptera</taxon>
        <taxon>Endopterygota</taxon>
        <taxon>Coleoptera</taxon>
        <taxon>Polyphaga</taxon>
        <taxon>Cucujiformia</taxon>
        <taxon>Tenebrionidae</taxon>
        <taxon>Zophobas</taxon>
    </lineage>
</organism>
<dbReference type="Gene3D" id="3.10.110.10">
    <property type="entry name" value="Ubiquitin Conjugating Enzyme"/>
    <property type="match status" value="1"/>
</dbReference>
<dbReference type="SUPFAM" id="SSF54495">
    <property type="entry name" value="UBC-like"/>
    <property type="match status" value="1"/>
</dbReference>
<dbReference type="FunFam" id="3.10.110.10:FF:000121">
    <property type="entry name" value="Protein crossbronx"/>
    <property type="match status" value="1"/>
</dbReference>
<proteinExistence type="predicted"/>
<dbReference type="PANTHER" id="PTHR24067">
    <property type="entry name" value="UBIQUITIN-CONJUGATING ENZYME E2"/>
    <property type="match status" value="1"/>
</dbReference>
<dbReference type="SMART" id="SM00212">
    <property type="entry name" value="UBCc"/>
    <property type="match status" value="1"/>
</dbReference>
<feature type="domain" description="UBC core" evidence="1">
    <location>
        <begin position="50"/>
        <end position="200"/>
    </location>
</feature>
<dbReference type="Pfam" id="PF00179">
    <property type="entry name" value="UQ_con"/>
    <property type="match status" value="1"/>
</dbReference>
<evidence type="ECO:0000313" key="2">
    <source>
        <dbReference type="EMBL" id="KAJ3654190.1"/>
    </source>
</evidence>
<dbReference type="InterPro" id="IPR000608">
    <property type="entry name" value="UBC"/>
</dbReference>
<dbReference type="PROSITE" id="PS50127">
    <property type="entry name" value="UBC_2"/>
    <property type="match status" value="1"/>
</dbReference>
<dbReference type="AlphaFoldDB" id="A0AA38IDY7"/>
<dbReference type="Proteomes" id="UP001168821">
    <property type="component" value="Unassembled WGS sequence"/>
</dbReference>
<protein>
    <recommendedName>
        <fullName evidence="1">UBC core domain-containing protein</fullName>
    </recommendedName>
</protein>
<comment type="caution">
    <text evidence="2">The sequence shown here is derived from an EMBL/GenBank/DDBJ whole genome shotgun (WGS) entry which is preliminary data.</text>
</comment>
<evidence type="ECO:0000313" key="3">
    <source>
        <dbReference type="Proteomes" id="UP001168821"/>
    </source>
</evidence>